<dbReference type="InterPro" id="IPR041569">
    <property type="entry name" value="AAA_lid_3"/>
</dbReference>
<dbReference type="EMBL" id="VBQZ03000055">
    <property type="protein sequence ID" value="MXQ89464.1"/>
    <property type="molecule type" value="Genomic_DNA"/>
</dbReference>
<organism evidence="14 15">
    <name type="scientific">Bos mutus</name>
    <name type="common">wild yak</name>
    <dbReference type="NCBI Taxonomy" id="72004"/>
    <lineage>
        <taxon>Eukaryota</taxon>
        <taxon>Metazoa</taxon>
        <taxon>Chordata</taxon>
        <taxon>Craniata</taxon>
        <taxon>Vertebrata</taxon>
        <taxon>Euteleostomi</taxon>
        <taxon>Mammalia</taxon>
        <taxon>Eutheria</taxon>
        <taxon>Laurasiatheria</taxon>
        <taxon>Artiodactyla</taxon>
        <taxon>Ruminantia</taxon>
        <taxon>Pecora</taxon>
        <taxon>Bovidae</taxon>
        <taxon>Bovinae</taxon>
        <taxon>Bos</taxon>
    </lineage>
</organism>
<sequence>MAHQTPLGSSASHVSCLDLWREKNDQLVRQAKVAQDSSLPMRRQQLAQDALEGLRGLLCSLRGLPATVSVLPLELTVLCNFITLRANLAQGFTEDLAQDIQQGLERVLETQGQLEARLEHGLWGLWDSTLRVSCLLPELLPALHHLAGLQAALWLTTNRLGDLTLLLQTLTVSQSRASEDMLLLLKTWRPPAEESGAPLTLQDARGLRDVLLTAFAYPCLPTGLQELITGSLPKALSSLHEAASGLCPRSLLVQVYTALGTCLRKMGSPQRALLYLVAALKEGSTWGPPLLEASRLYQQLGNIAAEIESLELLVEALSITCIPEARQLLIEVELLLPQPDPASPLHCGTQSQAKYLLASRCLQTGRAADAAEHYLDLLALLLDGSEPKFSPPPCPPGPCVPELFLEAAAALIQAGRAQDALTVCEELLSRTSFLLPKRPRLWEDARRRTKESPHCSHWVSATHLLQGQAWVQLGAQKEAISEYSRCLELLFRATPKDKEQGPASSCEQGCTSDMALQQLQTAALISRGLEWVALGQDTKALQDFLLSVQMCPGNQDASYHLLQTLRRLDRRDEATALWQRLEAQTELPQENTACSKGDDLSTAILKQKNRPNRLIVDEAINEDNSVVSLSQPKMDELQLFRGDTVLLKGKKRREAVCIVLSDDTCSDEKIRMNRVVRNNLRVHLGDVISIQPCPDVKYGKRIHVLPIDDTVEGITGNLFEVYLKPYFLEAYRPIRKGDIFLVRGGMRAVEFKVVETDPSPYCIVAPDTVIHCEGEPIKREDEEESLNEVGYDDIGGCRKQLAQIKEMVELPLRHPALFKAIGVKPPRGILLYGPPGTGKTLIARAVANETGAFFFLINGPEIMSKLAGESESNLRKAFEEAEKNAPAIIFIDELDAIAPKREKTHGEVERRIVSQLLTLMDGLKQRAHVIVMAATNRPNSIDPALRRFGRFDREVDIGIPDATGRLEILQIHTKNMKLADDVDLEQVANETHGHVGADLAALCSEAALQAIRKKMDLIDLEDETIDAEVMNSLAVTMDDFRWALSQSNPSALRETVVEVPQVTWEDIGGLEDVKRELQELVQYPVEHPDKFLKFGMTPSKGVLFYGPPGCGKTLLAKAIANECQANFISIKGPELLTMWFGESEANVREIFDKARQAAPCVLFFDELDSIAKARGGNIGDGGGAADRVINQILTEMDGMSTKKNVFIIGATNRPDIIDPAILRPGRLDQLIYIPLPDEKSRVAILKANLRKSPVAKAGARSWDVDLEFLAKMTNGFSGADLTEICQRACKLAIRESIESEIRRERERQTNPSAMEVEEDDPVPEIRRDHFEEAMRFARRSVSDNDIRKYEMFAQTLQQSRGFGSFRFPSGNQGGAGPSQGSGGGTGGSVYTEDNDDDLYG</sequence>
<evidence type="ECO:0000256" key="8">
    <source>
        <dbReference type="ARBA" id="ARBA00031860"/>
    </source>
</evidence>
<dbReference type="Gene3D" id="1.10.8.60">
    <property type="match status" value="1"/>
</dbReference>
<dbReference type="SMART" id="SM01072">
    <property type="entry name" value="CDC48_2"/>
    <property type="match status" value="1"/>
</dbReference>
<dbReference type="GO" id="GO:1990730">
    <property type="term" value="C:VCP-NSFL1C complex"/>
    <property type="evidence" value="ECO:0007669"/>
    <property type="project" value="UniProtKB-ARBA"/>
</dbReference>
<dbReference type="InterPro" id="IPR027417">
    <property type="entry name" value="P-loop_NTPase"/>
</dbReference>
<dbReference type="GO" id="GO:0034098">
    <property type="term" value="C:VCP-NPL4-UFD1 AAA ATPase complex"/>
    <property type="evidence" value="ECO:0007669"/>
    <property type="project" value="UniProtKB-ARBA"/>
</dbReference>
<dbReference type="FunFam" id="3.40.50.300:FF:000048">
    <property type="entry name" value="Transitional endoplasmic reticulum ATPase"/>
    <property type="match status" value="1"/>
</dbReference>
<dbReference type="Proteomes" id="UP000322234">
    <property type="component" value="Unassembled WGS sequence"/>
</dbReference>
<evidence type="ECO:0000256" key="2">
    <source>
        <dbReference type="ARBA" id="ARBA00012674"/>
    </source>
</evidence>
<reference evidence="14" key="1">
    <citation type="submission" date="2019-10" db="EMBL/GenBank/DDBJ databases">
        <title>The sequence and de novo assembly of the wild yak genome.</title>
        <authorList>
            <person name="Liu Y."/>
        </authorList>
    </citation>
    <scope>NUCLEOTIDE SEQUENCE [LARGE SCALE GENOMIC DNA]</scope>
    <source>
        <strain evidence="14">WY2019</strain>
    </source>
</reference>
<evidence type="ECO:0000256" key="10">
    <source>
        <dbReference type="SAM" id="MobiDB-lite"/>
    </source>
</evidence>
<dbReference type="Gene3D" id="1.25.40.10">
    <property type="entry name" value="Tetratricopeptide repeat domain"/>
    <property type="match status" value="2"/>
</dbReference>
<dbReference type="EC" id="3.6.4.6" evidence="2"/>
<dbReference type="Gene3D" id="2.40.40.20">
    <property type="match status" value="1"/>
</dbReference>
<dbReference type="SMART" id="SM00028">
    <property type="entry name" value="TPR"/>
    <property type="match status" value="4"/>
</dbReference>
<dbReference type="PANTHER" id="PTHR15254:SF2">
    <property type="entry name" value="FANCONI ANEMIA GROUP G PROTEIN"/>
    <property type="match status" value="1"/>
</dbReference>
<feature type="domain" description="AAA+ ATPase" evidence="11">
    <location>
        <begin position="1098"/>
        <end position="1237"/>
    </location>
</feature>
<feature type="region of interest" description="Disordered" evidence="10">
    <location>
        <begin position="1361"/>
        <end position="1400"/>
    </location>
</feature>
<dbReference type="Gene3D" id="3.40.50.300">
    <property type="entry name" value="P-loop containing nucleotide triphosphate hydrolases"/>
    <property type="match status" value="2"/>
</dbReference>
<evidence type="ECO:0000256" key="4">
    <source>
        <dbReference type="ARBA" id="ARBA00022741"/>
    </source>
</evidence>
<dbReference type="SUPFAM" id="SSF52540">
    <property type="entry name" value="P-loop containing nucleoside triphosphate hydrolases"/>
    <property type="match status" value="2"/>
</dbReference>
<dbReference type="SUPFAM" id="SSF50692">
    <property type="entry name" value="ADC-like"/>
    <property type="match status" value="1"/>
</dbReference>
<protein>
    <recommendedName>
        <fullName evidence="3">Transitional endoplasmic reticulum ATPase</fullName>
        <ecNumber evidence="2">3.6.4.6</ecNumber>
    </recommendedName>
    <alternativeName>
        <fullName evidence="7">15S Mg(2+)-ATPase p97 subunit</fullName>
    </alternativeName>
    <alternativeName>
        <fullName evidence="8">Valosin-containing protein</fullName>
    </alternativeName>
</protein>
<dbReference type="GO" id="GO:0042802">
    <property type="term" value="F:identical protein binding"/>
    <property type="evidence" value="ECO:0007669"/>
    <property type="project" value="UniProtKB-ARBA"/>
</dbReference>
<dbReference type="Pfam" id="PF17862">
    <property type="entry name" value="AAA_lid_3"/>
    <property type="match status" value="2"/>
</dbReference>
<dbReference type="FunFam" id="3.40.50.300:FF:000012">
    <property type="entry name" value="Transitional endoplasmic reticulum ATPase"/>
    <property type="match status" value="1"/>
</dbReference>
<gene>
    <name evidence="14" type="ORF">E5288_WYG000917</name>
</gene>
<proteinExistence type="inferred from homology"/>
<dbReference type="Gene3D" id="6.10.20.150">
    <property type="match status" value="1"/>
</dbReference>
<comment type="similarity">
    <text evidence="1">Belongs to the AAA ATPase family.</text>
</comment>
<dbReference type="InterPro" id="IPR003960">
    <property type="entry name" value="ATPase_AAA_CS"/>
</dbReference>
<dbReference type="GO" id="GO:0036297">
    <property type="term" value="P:interstrand cross-link repair"/>
    <property type="evidence" value="ECO:0007669"/>
    <property type="project" value="InterPro"/>
</dbReference>
<evidence type="ECO:0000256" key="9">
    <source>
        <dbReference type="ARBA" id="ARBA00048883"/>
    </source>
</evidence>
<feature type="domain" description="CDC48 N-terminal subdomain" evidence="13">
    <location>
        <begin position="613"/>
        <end position="696"/>
    </location>
</feature>
<evidence type="ECO:0000256" key="3">
    <source>
        <dbReference type="ARBA" id="ARBA00019970"/>
    </source>
</evidence>
<evidence type="ECO:0000259" key="12">
    <source>
        <dbReference type="SMART" id="SM01072"/>
    </source>
</evidence>
<evidence type="ECO:0000256" key="7">
    <source>
        <dbReference type="ARBA" id="ARBA00031475"/>
    </source>
</evidence>
<dbReference type="InterPro" id="IPR004201">
    <property type="entry name" value="Cdc48_dom2"/>
</dbReference>
<keyword evidence="4" id="KW-0547">Nucleotide-binding</keyword>
<comment type="caution">
    <text evidence="14">The sequence shown here is derived from an EMBL/GenBank/DDBJ whole genome shotgun (WGS) entry which is preliminary data.</text>
</comment>
<name>A0A6B0RN69_9CETA</name>
<dbReference type="InterPro" id="IPR003959">
    <property type="entry name" value="ATPase_AAA_core"/>
</dbReference>
<dbReference type="FunFam" id="2.40.40.20:FF:000003">
    <property type="entry name" value="Transitional endoplasmic reticulum ATPase"/>
    <property type="match status" value="1"/>
</dbReference>
<dbReference type="GO" id="GO:0030970">
    <property type="term" value="P:retrograde protein transport, ER to cytosol"/>
    <property type="evidence" value="ECO:0007669"/>
    <property type="project" value="UniProtKB-ARBA"/>
</dbReference>
<dbReference type="InterPro" id="IPR003338">
    <property type="entry name" value="CDC4_N-term_subdom"/>
</dbReference>
<feature type="compositionally biased region" description="Gly residues" evidence="10">
    <location>
        <begin position="1371"/>
        <end position="1387"/>
    </location>
</feature>
<dbReference type="PROSITE" id="PS00674">
    <property type="entry name" value="AAA"/>
    <property type="match status" value="2"/>
</dbReference>
<evidence type="ECO:0000259" key="13">
    <source>
        <dbReference type="SMART" id="SM01073"/>
    </source>
</evidence>
<dbReference type="GO" id="GO:0016887">
    <property type="term" value="F:ATP hydrolysis activity"/>
    <property type="evidence" value="ECO:0007669"/>
    <property type="project" value="InterPro"/>
</dbReference>
<dbReference type="CDD" id="cd19519">
    <property type="entry name" value="RecA-like_CDC48_r1-like"/>
    <property type="match status" value="1"/>
</dbReference>
<dbReference type="InterPro" id="IPR009010">
    <property type="entry name" value="Asp_de-COase-like_dom_sf"/>
</dbReference>
<feature type="region of interest" description="Disordered" evidence="10">
    <location>
        <begin position="1302"/>
        <end position="1321"/>
    </location>
</feature>
<dbReference type="GO" id="GO:0005524">
    <property type="term" value="F:ATP binding"/>
    <property type="evidence" value="ECO:0007669"/>
    <property type="project" value="UniProtKB-KW"/>
</dbReference>
<keyword evidence="5" id="KW-0833">Ubl conjugation pathway</keyword>
<comment type="catalytic activity">
    <reaction evidence="9">
        <text>ATP + H2O = ADP + phosphate + H(+)</text>
        <dbReference type="Rhea" id="RHEA:13065"/>
        <dbReference type="ChEBI" id="CHEBI:15377"/>
        <dbReference type="ChEBI" id="CHEBI:15378"/>
        <dbReference type="ChEBI" id="CHEBI:30616"/>
        <dbReference type="ChEBI" id="CHEBI:43474"/>
        <dbReference type="ChEBI" id="CHEBI:456216"/>
        <dbReference type="EC" id="3.6.4.6"/>
    </reaction>
</comment>
<dbReference type="Pfam" id="PF02359">
    <property type="entry name" value="CDC48_N"/>
    <property type="match status" value="1"/>
</dbReference>
<evidence type="ECO:0000256" key="6">
    <source>
        <dbReference type="ARBA" id="ARBA00022840"/>
    </source>
</evidence>
<dbReference type="InterPro" id="IPR005938">
    <property type="entry name" value="AAA_ATPase_CDC48"/>
</dbReference>
<dbReference type="PANTHER" id="PTHR15254">
    <property type="entry name" value="FANCONI ANEMIA GROUP G PROTEIN FAMILY MEMBER"/>
    <property type="match status" value="1"/>
</dbReference>
<evidence type="ECO:0000313" key="14">
    <source>
        <dbReference type="EMBL" id="MXQ89464.1"/>
    </source>
</evidence>
<dbReference type="InterPro" id="IPR003593">
    <property type="entry name" value="AAA+_ATPase"/>
</dbReference>
<dbReference type="FunFam" id="1.10.8.60:FF:000004">
    <property type="entry name" value="Cell division control 48"/>
    <property type="match status" value="1"/>
</dbReference>
<dbReference type="CDD" id="cd19528">
    <property type="entry name" value="RecA-like_CDC48_r2-like"/>
    <property type="match status" value="1"/>
</dbReference>
<dbReference type="SUPFAM" id="SSF54585">
    <property type="entry name" value="Cdc48 domain 2-like"/>
    <property type="match status" value="1"/>
</dbReference>
<feature type="domain" description="AAA+ ATPase" evidence="11">
    <location>
        <begin position="825"/>
        <end position="961"/>
    </location>
</feature>
<dbReference type="Pfam" id="PF00004">
    <property type="entry name" value="AAA"/>
    <property type="match status" value="2"/>
</dbReference>
<evidence type="ECO:0000256" key="1">
    <source>
        <dbReference type="ARBA" id="ARBA00006914"/>
    </source>
</evidence>
<feature type="domain" description="CDC48" evidence="12">
    <location>
        <begin position="713"/>
        <end position="779"/>
    </location>
</feature>
<evidence type="ECO:0000259" key="11">
    <source>
        <dbReference type="SMART" id="SM00382"/>
    </source>
</evidence>
<dbReference type="InterPro" id="IPR039684">
    <property type="entry name" value="FANCG"/>
</dbReference>
<dbReference type="SMART" id="SM01073">
    <property type="entry name" value="CDC48_N"/>
    <property type="match status" value="1"/>
</dbReference>
<dbReference type="NCBIfam" id="TIGR01243">
    <property type="entry name" value="CDC48"/>
    <property type="match status" value="1"/>
</dbReference>
<keyword evidence="6" id="KW-0067">ATP-binding</keyword>
<dbReference type="GO" id="GO:0043240">
    <property type="term" value="C:Fanconi anaemia nuclear complex"/>
    <property type="evidence" value="ECO:0007669"/>
    <property type="project" value="InterPro"/>
</dbReference>
<dbReference type="SMART" id="SM00382">
    <property type="entry name" value="AAA"/>
    <property type="match status" value="2"/>
</dbReference>
<keyword evidence="15" id="KW-1185">Reference proteome</keyword>
<dbReference type="FunFam" id="3.10.330.10:FF:000001">
    <property type="entry name" value="Cell division control 48"/>
    <property type="match status" value="1"/>
</dbReference>
<dbReference type="SUPFAM" id="SSF48452">
    <property type="entry name" value="TPR-like"/>
    <property type="match status" value="2"/>
</dbReference>
<dbReference type="InterPro" id="IPR029067">
    <property type="entry name" value="CDC48_domain_2-like_sf"/>
</dbReference>
<dbReference type="Pfam" id="PF02933">
    <property type="entry name" value="CDC48_2"/>
    <property type="match status" value="1"/>
</dbReference>
<dbReference type="InterPro" id="IPR019734">
    <property type="entry name" value="TPR_rpt"/>
</dbReference>
<dbReference type="InterPro" id="IPR011990">
    <property type="entry name" value="TPR-like_helical_dom_sf"/>
</dbReference>
<dbReference type="Gene3D" id="3.10.330.10">
    <property type="match status" value="1"/>
</dbReference>
<evidence type="ECO:0000256" key="5">
    <source>
        <dbReference type="ARBA" id="ARBA00022786"/>
    </source>
</evidence>
<accession>A0A6B0RN69</accession>
<evidence type="ECO:0000313" key="15">
    <source>
        <dbReference type="Proteomes" id="UP000322234"/>
    </source>
</evidence>